<name>A0A3M8AJ52_9MICO</name>
<organism evidence="4 5">
    <name type="scientific">Agromyces tardus</name>
    <dbReference type="NCBI Taxonomy" id="2583849"/>
    <lineage>
        <taxon>Bacteria</taxon>
        <taxon>Bacillati</taxon>
        <taxon>Actinomycetota</taxon>
        <taxon>Actinomycetes</taxon>
        <taxon>Micrococcales</taxon>
        <taxon>Microbacteriaceae</taxon>
        <taxon>Agromyces</taxon>
    </lineage>
</organism>
<accession>A0A3M8AJ52</accession>
<feature type="compositionally biased region" description="Low complexity" evidence="2">
    <location>
        <begin position="14"/>
        <end position="23"/>
    </location>
</feature>
<dbReference type="GO" id="GO:0008688">
    <property type="term" value="F:3-(3-hydroxyphenyl)propionate hydroxylase activity"/>
    <property type="evidence" value="ECO:0007669"/>
    <property type="project" value="TreeGrafter"/>
</dbReference>
<dbReference type="PANTHER" id="PTHR43476:SF3">
    <property type="entry name" value="FAD-BINDING MONOOXYGENASE"/>
    <property type="match status" value="1"/>
</dbReference>
<evidence type="ECO:0000259" key="3">
    <source>
        <dbReference type="Pfam" id="PF01494"/>
    </source>
</evidence>
<feature type="domain" description="FAD-binding" evidence="3">
    <location>
        <begin position="36"/>
        <end position="363"/>
    </location>
</feature>
<dbReference type="GO" id="GO:0071949">
    <property type="term" value="F:FAD binding"/>
    <property type="evidence" value="ECO:0007669"/>
    <property type="project" value="InterPro"/>
</dbReference>
<dbReference type="SUPFAM" id="SSF51905">
    <property type="entry name" value="FAD/NAD(P)-binding domain"/>
    <property type="match status" value="1"/>
</dbReference>
<dbReference type="Gene3D" id="3.30.70.2450">
    <property type="match status" value="1"/>
</dbReference>
<dbReference type="InterPro" id="IPR050631">
    <property type="entry name" value="PheA/TfdB_FAD_monoxygenase"/>
</dbReference>
<protein>
    <submittedName>
        <fullName evidence="4">FAD-dependent monooxygenase</fullName>
    </submittedName>
</protein>
<dbReference type="Gene3D" id="3.50.50.60">
    <property type="entry name" value="FAD/NAD(P)-binding domain"/>
    <property type="match status" value="1"/>
</dbReference>
<dbReference type="PRINTS" id="PR00420">
    <property type="entry name" value="RNGMNOXGNASE"/>
</dbReference>
<keyword evidence="5" id="KW-1185">Reference proteome</keyword>
<keyword evidence="4" id="KW-0503">Monooxygenase</keyword>
<dbReference type="AlphaFoldDB" id="A0A3M8AJ52"/>
<evidence type="ECO:0000313" key="5">
    <source>
        <dbReference type="Proteomes" id="UP000275048"/>
    </source>
</evidence>
<feature type="compositionally biased region" description="Basic and acidic residues" evidence="2">
    <location>
        <begin position="1"/>
        <end position="13"/>
    </location>
</feature>
<dbReference type="EMBL" id="RHHB01000004">
    <property type="protein sequence ID" value="RNB51276.1"/>
    <property type="molecule type" value="Genomic_DNA"/>
</dbReference>
<dbReference type="Proteomes" id="UP000275048">
    <property type="component" value="Unassembled WGS sequence"/>
</dbReference>
<gene>
    <name evidence="4" type="ORF">EDM22_04375</name>
</gene>
<dbReference type="RefSeq" id="WP_122935844.1">
    <property type="nucleotide sequence ID" value="NZ_JBHSNT010000060.1"/>
</dbReference>
<dbReference type="OrthoDB" id="4246007at2"/>
<proteinExistence type="predicted"/>
<keyword evidence="1" id="KW-0560">Oxidoreductase</keyword>
<feature type="region of interest" description="Disordered" evidence="2">
    <location>
        <begin position="1"/>
        <end position="30"/>
    </location>
</feature>
<dbReference type="GO" id="GO:0019622">
    <property type="term" value="P:3-(3-hydroxy)phenylpropionate catabolic process"/>
    <property type="evidence" value="ECO:0007669"/>
    <property type="project" value="TreeGrafter"/>
</dbReference>
<evidence type="ECO:0000256" key="1">
    <source>
        <dbReference type="ARBA" id="ARBA00023002"/>
    </source>
</evidence>
<sequence length="407" mass="43062">MATREPARREPAGRADAAGPEPASRADAAGGPRMHDVAIVGAGAVGLLLGCLLAKRGLDVVVLERRTEPAGRTRAIGIHPPGLRALDAAGVGDEVRARAVAIRGGRVTCDGRVLGALEFRRTGAVRSLPQRETEALLEARLRESPSAELRRGVEVRGVHDRGTHVDLDATTAEGPVTVAARYAVGADGVRSGIRELIDAGWLPRRGRAHYVMCDTRDDTGEPDVALLHFERAGVVESFPLPGGERRWVAWVRRPLESPTAESLATIVATRTGGTFDTDAAGAPTAFEARQHLVRRMAVGRVALVGDAAHEVSPIGGQGMNLGWLDAVQLDRELAHAFAAGAPFDAFAAYDQSRRAAASRAIRQAGFNMAMGGPTTGVRLKARNAAVRVLAVPPFRGVLASAFTMRWL</sequence>
<evidence type="ECO:0000313" key="4">
    <source>
        <dbReference type="EMBL" id="RNB51276.1"/>
    </source>
</evidence>
<dbReference type="InterPro" id="IPR036188">
    <property type="entry name" value="FAD/NAD-bd_sf"/>
</dbReference>
<evidence type="ECO:0000256" key="2">
    <source>
        <dbReference type="SAM" id="MobiDB-lite"/>
    </source>
</evidence>
<reference evidence="4 5" key="1">
    <citation type="submission" date="2018-10" db="EMBL/GenBank/DDBJ databases">
        <title>Isolation, diversity and antibacterial activity of antinobacteria from the wheat rhizosphere soil.</title>
        <authorList>
            <person name="Sun T."/>
        </authorList>
    </citation>
    <scope>NUCLEOTIDE SEQUENCE [LARGE SCALE GENOMIC DNA]</scope>
    <source>
        <strain evidence="4 5">SJ-23</strain>
    </source>
</reference>
<comment type="caution">
    <text evidence="4">The sequence shown here is derived from an EMBL/GenBank/DDBJ whole genome shotgun (WGS) entry which is preliminary data.</text>
</comment>
<dbReference type="InterPro" id="IPR002938">
    <property type="entry name" value="FAD-bd"/>
</dbReference>
<dbReference type="Pfam" id="PF01494">
    <property type="entry name" value="FAD_binding_3"/>
    <property type="match status" value="1"/>
</dbReference>
<dbReference type="PANTHER" id="PTHR43476">
    <property type="entry name" value="3-(3-HYDROXY-PHENYL)PROPIONATE/3-HYDROXYCINNAMIC ACID HYDROXYLASE"/>
    <property type="match status" value="1"/>
</dbReference>